<evidence type="ECO:0000259" key="1">
    <source>
        <dbReference type="Pfam" id="PF08308"/>
    </source>
</evidence>
<feature type="domain" description="PEGA" evidence="1">
    <location>
        <begin position="29"/>
        <end position="99"/>
    </location>
</feature>
<organism evidence="2 3">
    <name type="scientific">Candidatus Giovannonibacteria bacterium RIFCSPLOWO2_01_FULL_46_13</name>
    <dbReference type="NCBI Taxonomy" id="1798352"/>
    <lineage>
        <taxon>Bacteria</taxon>
        <taxon>Candidatus Giovannoniibacteriota</taxon>
    </lineage>
</organism>
<name>A0A1F5X2N2_9BACT</name>
<evidence type="ECO:0000313" key="3">
    <source>
        <dbReference type="Proteomes" id="UP000178684"/>
    </source>
</evidence>
<dbReference type="EMBL" id="MFIE01000029">
    <property type="protein sequence ID" value="OGF82175.1"/>
    <property type="molecule type" value="Genomic_DNA"/>
</dbReference>
<dbReference type="Proteomes" id="UP000178684">
    <property type="component" value="Unassembled WGS sequence"/>
</dbReference>
<reference evidence="2 3" key="1">
    <citation type="journal article" date="2016" name="Nat. Commun.">
        <title>Thousands of microbial genomes shed light on interconnected biogeochemical processes in an aquifer system.</title>
        <authorList>
            <person name="Anantharaman K."/>
            <person name="Brown C.T."/>
            <person name="Hug L.A."/>
            <person name="Sharon I."/>
            <person name="Castelle C.J."/>
            <person name="Probst A.J."/>
            <person name="Thomas B.C."/>
            <person name="Singh A."/>
            <person name="Wilkins M.J."/>
            <person name="Karaoz U."/>
            <person name="Brodie E.L."/>
            <person name="Williams K.H."/>
            <person name="Hubbard S.S."/>
            <person name="Banfield J.F."/>
        </authorList>
    </citation>
    <scope>NUCLEOTIDE SEQUENCE [LARGE SCALE GENOMIC DNA]</scope>
</reference>
<dbReference type="Pfam" id="PF08308">
    <property type="entry name" value="PEGA"/>
    <property type="match status" value="1"/>
</dbReference>
<evidence type="ECO:0000313" key="2">
    <source>
        <dbReference type="EMBL" id="OGF82175.1"/>
    </source>
</evidence>
<dbReference type="AlphaFoldDB" id="A0A1F5X2N2"/>
<gene>
    <name evidence="2" type="ORF">A3B18_01860</name>
</gene>
<comment type="caution">
    <text evidence="2">The sequence shown here is derived from an EMBL/GenBank/DDBJ whole genome shotgun (WGS) entry which is preliminary data.</text>
</comment>
<protein>
    <recommendedName>
        <fullName evidence="1">PEGA domain-containing protein</fullName>
    </recommendedName>
</protein>
<proteinExistence type="predicted"/>
<dbReference type="InterPro" id="IPR013229">
    <property type="entry name" value="PEGA"/>
</dbReference>
<sequence>MAFIALIPVVILYALGYRLDDAWRLQKTGGISINADISGSQIYIDGKLQRTTNLFQNGVFVNNLSPGEYDVIVKRENYLDWRKNLEVRSQLVTEARALLVPEETQAQILLRGKFSNLYASEFNPVLVLSEEKENEKIVRWYLPQGREFLTDTGALLRYKENFEIVRWLPDGVVLKLDGKVYRMRFSLGGKTASSVSLGGELPSKTAEEIAESFQKRDGRDFVEIRFIPGQNILKADWVGEIIPPYFFSSQEEILVQNKIVRNFEIYPGRRDIVLASFDNGVWAIEIDGRSERAVYPIYKGREPNFVLLPNSDELYILDAEVLIEAELRAE</sequence>
<accession>A0A1F5X2N2</accession>